<name>A0A4U3LSH9_9ACTN</name>
<sequence>MSIRTDLRAYALTLPEAAEDFPWDDSAVVKVNKKIFLFLGPPEPSTGFGVKLVVAHGHALSVPGAIPSRYGLGRSGWVTVPYDAALPEVDVLQDWVEESYRLVAPKRLSKLL</sequence>
<comment type="caution">
    <text evidence="1">The sequence shown here is derived from an EMBL/GenBank/DDBJ whole genome shotgun (WGS) entry which is preliminary data.</text>
</comment>
<dbReference type="SUPFAM" id="SSF142906">
    <property type="entry name" value="YjbR-like"/>
    <property type="match status" value="1"/>
</dbReference>
<dbReference type="InterPro" id="IPR038056">
    <property type="entry name" value="YjbR-like_sf"/>
</dbReference>
<evidence type="ECO:0000313" key="1">
    <source>
        <dbReference type="EMBL" id="TKK78941.1"/>
    </source>
</evidence>
<dbReference type="EMBL" id="SZQA01000062">
    <property type="protein sequence ID" value="TKK78941.1"/>
    <property type="molecule type" value="Genomic_DNA"/>
</dbReference>
<accession>A0A4U3LSH9</accession>
<keyword evidence="1" id="KW-0238">DNA-binding</keyword>
<dbReference type="AlphaFoldDB" id="A0A4U3LSH9"/>
<dbReference type="OrthoDB" id="8479417at2"/>
<dbReference type="RefSeq" id="WP_137251587.1">
    <property type="nucleotide sequence ID" value="NZ_SZQA01000062.1"/>
</dbReference>
<evidence type="ECO:0000313" key="2">
    <source>
        <dbReference type="Proteomes" id="UP000308705"/>
    </source>
</evidence>
<gene>
    <name evidence="1" type="ORF">FDA94_36430</name>
</gene>
<dbReference type="Pfam" id="PF04237">
    <property type="entry name" value="YjbR"/>
    <property type="match status" value="1"/>
</dbReference>
<dbReference type="Proteomes" id="UP000308705">
    <property type="component" value="Unassembled WGS sequence"/>
</dbReference>
<proteinExistence type="predicted"/>
<dbReference type="Gene3D" id="3.90.1150.30">
    <property type="match status" value="1"/>
</dbReference>
<organism evidence="1 2">
    <name type="scientific">Herbidospora galbida</name>
    <dbReference type="NCBI Taxonomy" id="2575442"/>
    <lineage>
        <taxon>Bacteria</taxon>
        <taxon>Bacillati</taxon>
        <taxon>Actinomycetota</taxon>
        <taxon>Actinomycetes</taxon>
        <taxon>Streptosporangiales</taxon>
        <taxon>Streptosporangiaceae</taxon>
        <taxon>Herbidospora</taxon>
    </lineage>
</organism>
<dbReference type="InterPro" id="IPR058532">
    <property type="entry name" value="YjbR/MT2646/Rv2570-like"/>
</dbReference>
<protein>
    <submittedName>
        <fullName evidence="1">MmcQ/YjbR family DNA-binding protein</fullName>
    </submittedName>
</protein>
<reference evidence="1 2" key="1">
    <citation type="submission" date="2019-04" db="EMBL/GenBank/DDBJ databases">
        <title>Herbidospora sp. NEAU-GS14.nov., a novel actinomycete isolated from soil.</title>
        <authorList>
            <person name="Han L."/>
        </authorList>
    </citation>
    <scope>NUCLEOTIDE SEQUENCE [LARGE SCALE GENOMIC DNA]</scope>
    <source>
        <strain evidence="1 2">NEAU-GS14</strain>
    </source>
</reference>
<dbReference type="GO" id="GO:0003677">
    <property type="term" value="F:DNA binding"/>
    <property type="evidence" value="ECO:0007669"/>
    <property type="project" value="UniProtKB-KW"/>
</dbReference>
<keyword evidence="2" id="KW-1185">Reference proteome</keyword>